<dbReference type="GO" id="GO:0000049">
    <property type="term" value="F:tRNA binding"/>
    <property type="evidence" value="ECO:0007669"/>
    <property type="project" value="UniProtKB-UniRule"/>
</dbReference>
<dbReference type="KEGG" id="caz:CARG_09695"/>
<dbReference type="Proteomes" id="UP000016943">
    <property type="component" value="Chromosome"/>
</dbReference>
<dbReference type="GO" id="GO:0042781">
    <property type="term" value="F:3'-tRNA processing endoribonuclease activity"/>
    <property type="evidence" value="ECO:0007669"/>
    <property type="project" value="TreeGrafter"/>
</dbReference>
<keyword evidence="9" id="KW-1185">Reference proteome</keyword>
<keyword evidence="2 6" id="KW-0540">Nuclease</keyword>
<comment type="subunit">
    <text evidence="6">Consists of a catalytic RNA component (M1 or rnpB) and a protein subunit.</text>
</comment>
<keyword evidence="1 6" id="KW-0819">tRNA processing</keyword>
<keyword evidence="4 6" id="KW-0378">Hydrolase</keyword>
<dbReference type="Pfam" id="PF00825">
    <property type="entry name" value="Ribonuclease_P"/>
    <property type="match status" value="1"/>
</dbReference>
<dbReference type="PANTHER" id="PTHR33992:SF1">
    <property type="entry name" value="RIBONUCLEASE P PROTEIN COMPONENT"/>
    <property type="match status" value="1"/>
</dbReference>
<sequence length="158" mass="17273">MLPVEHRLSTQAQFKTVMKKGRRVKSRNLMIHFLSARATLPGENSGSSVELSTPRAPRCGLVISKAVGNSVVRHNTARKLRAAFFNLVKAEHPALGVDAAEEPRGYIDVVVRAFPGAASLTTVELQRELELALDKAFDKSFGAKTHTNTRQARQGVGR</sequence>
<evidence type="ECO:0000256" key="5">
    <source>
        <dbReference type="ARBA" id="ARBA00022884"/>
    </source>
</evidence>
<evidence type="ECO:0000256" key="3">
    <source>
        <dbReference type="ARBA" id="ARBA00022759"/>
    </source>
</evidence>
<dbReference type="InterPro" id="IPR014721">
    <property type="entry name" value="Ribsml_uS5_D2-typ_fold_subgr"/>
</dbReference>
<dbReference type="OrthoDB" id="196964at2"/>
<comment type="catalytic activity">
    <reaction evidence="6">
        <text>Endonucleolytic cleavage of RNA, removing 5'-extranucleotides from tRNA precursor.</text>
        <dbReference type="EC" id="3.1.26.5"/>
    </reaction>
</comment>
<dbReference type="SUPFAM" id="SSF54211">
    <property type="entry name" value="Ribosomal protein S5 domain 2-like"/>
    <property type="match status" value="1"/>
</dbReference>
<dbReference type="STRING" id="1348662.CARG_09695"/>
<comment type="function">
    <text evidence="6">RNaseP catalyzes the removal of the 5'-leader sequence from pre-tRNA to produce the mature 5'-terminus. It can also cleave other RNA substrates such as 4.5S RNA. The protein component plays an auxiliary but essential role in vivo by binding to the 5'-leader sequence and broadening the substrate specificity of the ribozyme.</text>
</comment>
<dbReference type="EC" id="3.1.26.5" evidence="6 7"/>
<evidence type="ECO:0000256" key="2">
    <source>
        <dbReference type="ARBA" id="ARBA00022722"/>
    </source>
</evidence>
<evidence type="ECO:0000256" key="1">
    <source>
        <dbReference type="ARBA" id="ARBA00022694"/>
    </source>
</evidence>
<dbReference type="RefSeq" id="WP_021012427.1">
    <property type="nucleotide sequence ID" value="NC_022198.1"/>
</dbReference>
<evidence type="ECO:0000313" key="8">
    <source>
        <dbReference type="EMBL" id="AGU16030.1"/>
    </source>
</evidence>
<keyword evidence="5 6" id="KW-0694">RNA-binding</keyword>
<reference evidence="8 9" key="1">
    <citation type="journal article" date="2013" name="Genome Announc.">
        <title>Whole-Genome Sequence of the Clinical Strain Corynebacterium argentoratense DSM 44202, Isolated from a Human Throat Specimen.</title>
        <authorList>
            <person name="Bomholt C."/>
            <person name="Glaub A."/>
            <person name="Gravermann K."/>
            <person name="Albersmeier A."/>
            <person name="Brinkrolf K."/>
            <person name="Ruckert C."/>
            <person name="Tauch A."/>
        </authorList>
    </citation>
    <scope>NUCLEOTIDE SEQUENCE [LARGE SCALE GENOMIC DNA]</scope>
    <source>
        <strain evidence="8">DSM 44202</strain>
    </source>
</reference>
<dbReference type="PATRIC" id="fig|1348662.3.peg.1916"/>
<dbReference type="InterPro" id="IPR020568">
    <property type="entry name" value="Ribosomal_Su5_D2-typ_SF"/>
</dbReference>
<dbReference type="InterPro" id="IPR000100">
    <property type="entry name" value="RNase_P"/>
</dbReference>
<accession>U3GWV6</accession>
<evidence type="ECO:0000256" key="7">
    <source>
        <dbReference type="NCBIfam" id="TIGR00188"/>
    </source>
</evidence>
<dbReference type="EMBL" id="CP006365">
    <property type="protein sequence ID" value="AGU16030.1"/>
    <property type="molecule type" value="Genomic_DNA"/>
</dbReference>
<dbReference type="HOGENOM" id="CLU_117179_4_1_11"/>
<name>U3GWV6_9CORY</name>
<dbReference type="GO" id="GO:0030677">
    <property type="term" value="C:ribonuclease P complex"/>
    <property type="evidence" value="ECO:0007669"/>
    <property type="project" value="TreeGrafter"/>
</dbReference>
<comment type="similarity">
    <text evidence="6">Belongs to the RnpA family.</text>
</comment>
<dbReference type="PANTHER" id="PTHR33992">
    <property type="entry name" value="RIBONUCLEASE P PROTEIN COMPONENT"/>
    <property type="match status" value="1"/>
</dbReference>
<proteinExistence type="inferred from homology"/>
<dbReference type="NCBIfam" id="TIGR00188">
    <property type="entry name" value="rnpA"/>
    <property type="match status" value="1"/>
</dbReference>
<dbReference type="eggNOG" id="COG0594">
    <property type="taxonomic scope" value="Bacteria"/>
</dbReference>
<keyword evidence="3 6" id="KW-0255">Endonuclease</keyword>
<dbReference type="HAMAP" id="MF_00227">
    <property type="entry name" value="RNase_P"/>
    <property type="match status" value="1"/>
</dbReference>
<dbReference type="Gene3D" id="3.30.230.10">
    <property type="match status" value="1"/>
</dbReference>
<dbReference type="GO" id="GO:0004526">
    <property type="term" value="F:ribonuclease P activity"/>
    <property type="evidence" value="ECO:0007669"/>
    <property type="project" value="UniProtKB-UniRule"/>
</dbReference>
<dbReference type="GeneID" id="78250658"/>
<gene>
    <name evidence="6" type="primary">rnpA</name>
    <name evidence="8" type="ORF">CARG_09695</name>
</gene>
<organism evidence="8 9">
    <name type="scientific">Corynebacterium argentoratense DSM 44202</name>
    <dbReference type="NCBI Taxonomy" id="1348662"/>
    <lineage>
        <taxon>Bacteria</taxon>
        <taxon>Bacillati</taxon>
        <taxon>Actinomycetota</taxon>
        <taxon>Actinomycetes</taxon>
        <taxon>Mycobacteriales</taxon>
        <taxon>Corynebacteriaceae</taxon>
        <taxon>Corynebacterium</taxon>
    </lineage>
</organism>
<protein>
    <recommendedName>
        <fullName evidence="6 7">Ribonuclease P protein component</fullName>
        <shortName evidence="6">RNase P protein</shortName>
        <shortName evidence="6">RNaseP protein</shortName>
        <ecNumber evidence="6 7">3.1.26.5</ecNumber>
    </recommendedName>
    <alternativeName>
        <fullName evidence="6">Protein C5</fullName>
    </alternativeName>
</protein>
<evidence type="ECO:0000256" key="6">
    <source>
        <dbReference type="HAMAP-Rule" id="MF_00227"/>
    </source>
</evidence>
<evidence type="ECO:0000256" key="4">
    <source>
        <dbReference type="ARBA" id="ARBA00022801"/>
    </source>
</evidence>
<dbReference type="GO" id="GO:0001682">
    <property type="term" value="P:tRNA 5'-leader removal"/>
    <property type="evidence" value="ECO:0007669"/>
    <property type="project" value="UniProtKB-UniRule"/>
</dbReference>
<evidence type="ECO:0000313" key="9">
    <source>
        <dbReference type="Proteomes" id="UP000016943"/>
    </source>
</evidence>
<dbReference type="AlphaFoldDB" id="U3GWV6"/>